<keyword evidence="3" id="KW-1185">Reference proteome</keyword>
<dbReference type="EMBL" id="FQWB01000004">
    <property type="protein sequence ID" value="SHG48049.1"/>
    <property type="molecule type" value="Genomic_DNA"/>
</dbReference>
<dbReference type="AlphaFoldDB" id="A0A1M5K6D2"/>
<name>A0A1M5K6D2_9FLAO</name>
<keyword evidence="1" id="KW-0812">Transmembrane</keyword>
<sequence length="151" mass="17110">MDTSGTLALAEAFNKKTINRKYMILKTNIKFIVGLILLINLSTFAQEKKCSDFKTGNFKYSKQEYKKYKVTRYNSIQIETDTTTGVKMEGSISWKSDCEYELTYTKVSEPKYAKAIGQKLKVEIIKITGNTILCKSEGGGVTLEIEMIKTD</sequence>
<protein>
    <submittedName>
        <fullName evidence="2">Uncharacterized protein</fullName>
    </submittedName>
</protein>
<evidence type="ECO:0000256" key="1">
    <source>
        <dbReference type="SAM" id="Phobius"/>
    </source>
</evidence>
<keyword evidence="1" id="KW-0472">Membrane</keyword>
<evidence type="ECO:0000313" key="3">
    <source>
        <dbReference type="Proteomes" id="UP000184516"/>
    </source>
</evidence>
<organism evidence="2 3">
    <name type="scientific">Flavobacterium fluvii</name>
    <dbReference type="NCBI Taxonomy" id="468056"/>
    <lineage>
        <taxon>Bacteria</taxon>
        <taxon>Pseudomonadati</taxon>
        <taxon>Bacteroidota</taxon>
        <taxon>Flavobacteriia</taxon>
        <taxon>Flavobacteriales</taxon>
        <taxon>Flavobacteriaceae</taxon>
        <taxon>Flavobacterium</taxon>
    </lineage>
</organism>
<feature type="transmembrane region" description="Helical" evidence="1">
    <location>
        <begin position="28"/>
        <end position="45"/>
    </location>
</feature>
<accession>A0A1M5K6D2</accession>
<evidence type="ECO:0000313" key="2">
    <source>
        <dbReference type="EMBL" id="SHG48049.1"/>
    </source>
</evidence>
<keyword evidence="1" id="KW-1133">Transmembrane helix</keyword>
<reference evidence="3" key="1">
    <citation type="submission" date="2016-11" db="EMBL/GenBank/DDBJ databases">
        <authorList>
            <person name="Varghese N."/>
            <person name="Submissions S."/>
        </authorList>
    </citation>
    <scope>NUCLEOTIDE SEQUENCE [LARGE SCALE GENOMIC DNA]</scope>
    <source>
        <strain evidence="3">DSM 19978</strain>
    </source>
</reference>
<gene>
    <name evidence="2" type="ORF">SAMN05443549_104190</name>
</gene>
<proteinExistence type="predicted"/>
<dbReference type="Proteomes" id="UP000184516">
    <property type="component" value="Unassembled WGS sequence"/>
</dbReference>